<sequence length="870" mass="90959">MERLRRRIELFRQHHNNCETRYDGATPERLELDRQHTISLHQRLLQNKAKRASKHRQPPPSAEQDAPRAPGIGAKGGGTAAEQSRNTTRQVLHDVVKRKLEGGGSPLSNGVCDGVPANKKACLENGAGPEAKPGLTDRAAKGPRRAEPPDPEPDFHQKEMKQEPEDILPIMPPSVAGGNGLFLDLNLNEQEWKELMEELNCSVPIEDIQDILNYSFEDRKDPPGGPGAGPAPPAAGPAPPPPDLSSVKAEFSPASAAFEPDSRTGSPRLRAGSAGAPPLPAGSPAASGSVPSPAPPPRPLQLLPPQKDLSPAQQLQQLAAQQRAQHIQGKMHKPPPGAKFHGQGPHGAPAWTQMANSSQSPALYPSDFAPAAQKQLLLPAPPAKGSPKAGAGGYLLPHLSPGPPLSHPAQQGPATVLNYKNTIPLSHYEAGPGGPGPPRAPGGQGQDKAALLTLLRQQKQSSMSFRPHLTHPQDQNFSAPPHVSGPANSMTSGPGNNAMAAAGLGPSAMAGNHGNTAFLRDPMAALKQQQFLQRQLLAEQEKQRQDQQLQRHLTRPPPQYQDQAGPAAGQNPFPQQNVAPFTGSSQPISNMGSMGSPAPGARMFPQNQGMMGMSMAQGAGPGGSVAAPPAASQADISLPSCGGGGAGVDSLYGGMTLHPGQQRQPLGPMGAPFRQLPQQQLLKPPGAVMLKQQQLAATRMQAGGMGGAMAGATWQQQPAGAAALHANAFAANTFHMQQPRIPKMAAGSSSFGGRAVPGLNQQMMQTNMAAQQRAPPAAQTQHQSANQSGPVLPDLAAYGAPQAGGRQALPCNQGYQVSRGGGQQQQQLSFGYNAAAGSFAAESDLVDSLLKGQNTQEWMADLDELLAGHT</sequence>
<keyword evidence="11" id="KW-1185">Reference proteome</keyword>
<feature type="domain" description="Neurogenic mastermind-like N-terminal" evidence="9">
    <location>
        <begin position="1"/>
        <end position="54"/>
    </location>
</feature>
<feature type="region of interest" description="Disordered" evidence="8">
    <location>
        <begin position="46"/>
        <end position="89"/>
    </location>
</feature>
<feature type="compositionally biased region" description="Low complexity" evidence="8">
    <location>
        <begin position="300"/>
        <end position="325"/>
    </location>
</feature>
<dbReference type="GO" id="GO:0007221">
    <property type="term" value="P:positive regulation of transcription of Notch receptor target"/>
    <property type="evidence" value="ECO:0007669"/>
    <property type="project" value="InterPro"/>
</dbReference>
<dbReference type="InterPro" id="IPR048455">
    <property type="entry name" value="MAML1_3_TAD2"/>
</dbReference>
<dbReference type="OMA" id="PCMITGT"/>
<evidence type="ECO:0000313" key="10">
    <source>
        <dbReference type="Ensembl" id="ENSXMAP00000038562.1"/>
    </source>
</evidence>
<keyword evidence="3" id="KW-0914">Notch signaling pathway</keyword>
<dbReference type="GO" id="GO:0003713">
    <property type="term" value="F:transcription coactivator activity"/>
    <property type="evidence" value="ECO:0007669"/>
    <property type="project" value="InterPro"/>
</dbReference>
<keyword evidence="6" id="KW-0804">Transcription</keyword>
<feature type="region of interest" description="Disordered" evidence="8">
    <location>
        <begin position="539"/>
        <end position="631"/>
    </location>
</feature>
<feature type="compositionally biased region" description="Basic residues" evidence="8">
    <location>
        <begin position="48"/>
        <end position="57"/>
    </location>
</feature>
<dbReference type="InterPro" id="IPR019082">
    <property type="entry name" value="Mastermind-like_N"/>
</dbReference>
<dbReference type="SMART" id="SM01275">
    <property type="entry name" value="MamL-1"/>
    <property type="match status" value="1"/>
</dbReference>
<keyword evidence="5" id="KW-0010">Activator</keyword>
<dbReference type="Gene3D" id="6.10.250.970">
    <property type="match status" value="1"/>
</dbReference>
<organism evidence="10 11">
    <name type="scientific">Xiphophorus maculatus</name>
    <name type="common">Southern platyfish</name>
    <name type="synonym">Platypoecilus maculatus</name>
    <dbReference type="NCBI Taxonomy" id="8083"/>
    <lineage>
        <taxon>Eukaryota</taxon>
        <taxon>Metazoa</taxon>
        <taxon>Chordata</taxon>
        <taxon>Craniata</taxon>
        <taxon>Vertebrata</taxon>
        <taxon>Euteleostomi</taxon>
        <taxon>Actinopterygii</taxon>
        <taxon>Neopterygii</taxon>
        <taxon>Teleostei</taxon>
        <taxon>Neoteleostei</taxon>
        <taxon>Acanthomorphata</taxon>
        <taxon>Ovalentaria</taxon>
        <taxon>Atherinomorphae</taxon>
        <taxon>Cyprinodontiformes</taxon>
        <taxon>Poeciliidae</taxon>
        <taxon>Poeciliinae</taxon>
        <taxon>Xiphophorus</taxon>
    </lineage>
</organism>
<accession>A0A3B5R567</accession>
<dbReference type="GeneID" id="111607025"/>
<feature type="region of interest" description="Disordered" evidence="8">
    <location>
        <begin position="216"/>
        <end position="412"/>
    </location>
</feature>
<feature type="region of interest" description="Disordered" evidence="8">
    <location>
        <begin position="123"/>
        <end position="162"/>
    </location>
</feature>
<feature type="region of interest" description="Disordered" evidence="8">
    <location>
        <begin position="769"/>
        <end position="788"/>
    </location>
</feature>
<feature type="compositionally biased region" description="Polar residues" evidence="8">
    <location>
        <begin position="572"/>
        <end position="593"/>
    </location>
</feature>
<evidence type="ECO:0000256" key="6">
    <source>
        <dbReference type="ARBA" id="ARBA00023163"/>
    </source>
</evidence>
<reference evidence="11" key="2">
    <citation type="journal article" date="2013" name="Nat. Genet.">
        <title>The genome of the platyfish, Xiphophorus maculatus, provides insights into evolutionary adaptation and several complex traits.</title>
        <authorList>
            <person name="Schartl M."/>
            <person name="Walter R.B."/>
            <person name="Shen Y."/>
            <person name="Garcia T."/>
            <person name="Catchen J."/>
            <person name="Amores A."/>
            <person name="Braasch I."/>
            <person name="Chalopin D."/>
            <person name="Volff J.N."/>
            <person name="Lesch K.P."/>
            <person name="Bisazza A."/>
            <person name="Minx P."/>
            <person name="Hillier L."/>
            <person name="Wilson R.K."/>
            <person name="Fuerstenberg S."/>
            <person name="Boore J."/>
            <person name="Searle S."/>
            <person name="Postlethwait J.H."/>
            <person name="Warren W.C."/>
        </authorList>
    </citation>
    <scope>NUCLEOTIDE SEQUENCE [LARGE SCALE GENOMIC DNA]</scope>
    <source>
        <strain evidence="11">JP 163 A</strain>
    </source>
</reference>
<evidence type="ECO:0000256" key="7">
    <source>
        <dbReference type="ARBA" id="ARBA00023242"/>
    </source>
</evidence>
<proteinExistence type="inferred from homology"/>
<dbReference type="Proteomes" id="UP000002852">
    <property type="component" value="Unassembled WGS sequence"/>
</dbReference>
<protein>
    <submittedName>
        <fullName evidence="10">Mastermind like transcriptional coactivator 1</fullName>
    </submittedName>
</protein>
<feature type="compositionally biased region" description="Low complexity" evidence="8">
    <location>
        <begin position="608"/>
        <end position="631"/>
    </location>
</feature>
<evidence type="ECO:0000256" key="4">
    <source>
        <dbReference type="ARBA" id="ARBA00023015"/>
    </source>
</evidence>
<dbReference type="PANTHER" id="PTHR15692">
    <property type="entry name" value="MASTERMIND-LIKE"/>
    <property type="match status" value="1"/>
</dbReference>
<feature type="compositionally biased region" description="Basic and acidic residues" evidence="8">
    <location>
        <begin position="138"/>
        <end position="162"/>
    </location>
</feature>
<dbReference type="GO" id="GO:0016607">
    <property type="term" value="C:nuclear speck"/>
    <property type="evidence" value="ECO:0007669"/>
    <property type="project" value="UniProtKB-SubCell"/>
</dbReference>
<dbReference type="AlphaFoldDB" id="A0A3B5R567"/>
<evidence type="ECO:0000256" key="3">
    <source>
        <dbReference type="ARBA" id="ARBA00022976"/>
    </source>
</evidence>
<comment type="similarity">
    <text evidence="2">Belongs to the mastermind family.</text>
</comment>
<feature type="compositionally biased region" description="Low complexity" evidence="8">
    <location>
        <begin position="369"/>
        <end position="378"/>
    </location>
</feature>
<dbReference type="Pfam" id="PF20801">
    <property type="entry name" value="MAML1_3_TAD2"/>
    <property type="match status" value="2"/>
</dbReference>
<feature type="compositionally biased region" description="Low complexity" evidence="8">
    <location>
        <begin position="269"/>
        <end position="291"/>
    </location>
</feature>
<dbReference type="RefSeq" id="XP_023184552.1">
    <property type="nucleotide sequence ID" value="XM_023328784.1"/>
</dbReference>
<keyword evidence="4" id="KW-0805">Transcription regulation</keyword>
<reference evidence="11" key="1">
    <citation type="submission" date="2012-01" db="EMBL/GenBank/DDBJ databases">
        <authorList>
            <person name="Walter R."/>
            <person name="Schartl M."/>
            <person name="Warren W."/>
        </authorList>
    </citation>
    <scope>NUCLEOTIDE SEQUENCE [LARGE SCALE GENOMIC DNA]</scope>
    <source>
        <strain evidence="11">JP 163 A</strain>
    </source>
</reference>
<dbReference type="InterPro" id="IPR046370">
    <property type="entry name" value="MAML_N_sf"/>
</dbReference>
<dbReference type="PANTHER" id="PTHR15692:SF19">
    <property type="entry name" value="MASTERMIND-LIKE PROTEIN 1"/>
    <property type="match status" value="1"/>
</dbReference>
<dbReference type="Pfam" id="PF09596">
    <property type="entry name" value="MamL-1"/>
    <property type="match status" value="1"/>
</dbReference>
<dbReference type="Ensembl" id="ENSXMAT00000025667.1">
    <property type="protein sequence ID" value="ENSXMAP00000038562.1"/>
    <property type="gene ID" value="ENSXMAG00000024495.1"/>
</dbReference>
<evidence type="ECO:0000256" key="8">
    <source>
        <dbReference type="SAM" id="MobiDB-lite"/>
    </source>
</evidence>
<reference evidence="10" key="4">
    <citation type="submission" date="2025-09" db="UniProtKB">
        <authorList>
            <consortium name="Ensembl"/>
        </authorList>
    </citation>
    <scope>IDENTIFICATION</scope>
    <source>
        <strain evidence="10">JP 163 A</strain>
    </source>
</reference>
<dbReference type="InterPro" id="IPR046369">
    <property type="entry name" value="MAML1-3"/>
</dbReference>
<dbReference type="GeneTree" id="ENSGT00950000183201"/>
<feature type="compositionally biased region" description="Low complexity" evidence="8">
    <location>
        <begin position="385"/>
        <end position="399"/>
    </location>
</feature>
<evidence type="ECO:0000256" key="1">
    <source>
        <dbReference type="ARBA" id="ARBA00004324"/>
    </source>
</evidence>
<evidence type="ECO:0000259" key="9">
    <source>
        <dbReference type="SMART" id="SM01275"/>
    </source>
</evidence>
<dbReference type="STRING" id="8083.ENSXMAP00000038562"/>
<feature type="compositionally biased region" description="Low complexity" evidence="8">
    <location>
        <begin position="769"/>
        <end position="783"/>
    </location>
</feature>
<comment type="subcellular location">
    <subcellularLocation>
        <location evidence="1">Nucleus speckle</location>
    </subcellularLocation>
</comment>
<feature type="region of interest" description="Disordered" evidence="8">
    <location>
        <begin position="425"/>
        <end position="446"/>
    </location>
</feature>
<feature type="region of interest" description="Disordered" evidence="8">
    <location>
        <begin position="460"/>
        <end position="499"/>
    </location>
</feature>
<feature type="compositionally biased region" description="Pro residues" evidence="8">
    <location>
        <begin position="223"/>
        <end position="243"/>
    </location>
</feature>
<feature type="compositionally biased region" description="Polar residues" evidence="8">
    <location>
        <begin position="486"/>
        <end position="495"/>
    </location>
</feature>
<dbReference type="InParanoid" id="A0A3B5R567"/>
<evidence type="ECO:0000256" key="2">
    <source>
        <dbReference type="ARBA" id="ARBA00008081"/>
    </source>
</evidence>
<reference evidence="10" key="3">
    <citation type="submission" date="2025-08" db="UniProtKB">
        <authorList>
            <consortium name="Ensembl"/>
        </authorList>
    </citation>
    <scope>IDENTIFICATION</scope>
    <source>
        <strain evidence="10">JP 163 A</strain>
    </source>
</reference>
<keyword evidence="7" id="KW-0539">Nucleus</keyword>
<evidence type="ECO:0000313" key="11">
    <source>
        <dbReference type="Proteomes" id="UP000002852"/>
    </source>
</evidence>
<evidence type="ECO:0000256" key="5">
    <source>
        <dbReference type="ARBA" id="ARBA00023159"/>
    </source>
</evidence>
<name>A0A3B5R567_XIPMA</name>